<evidence type="ECO:0000313" key="3">
    <source>
        <dbReference type="EMBL" id="KAK4287986.1"/>
    </source>
</evidence>
<sequence>MSVAGVLHGCLRPTFSVWRTNIGRERLASCVASMTRLPEVTQPPPLLLLKHAIPSRQPNLLTQIRGLRSGPMGWGGGRAGVRTAAVTQEVVEDSEEAEKQLTKEVIQCVNQQIQTGEYGRLFAVVFLQGKQHLVTTGDLVVNQGFFPPNIGDELRLEKVLMVGSRDFSLYGRPLLRPGLVHVEATVVEKTLSHCRIYFRYTRRKNSRKSKFNRETHTVLRITRVEVMRLVGEVPEVEGTEGKIF</sequence>
<dbReference type="PANTHER" id="PTHR21349:SF0">
    <property type="entry name" value="LARGE RIBOSOMAL SUBUNIT PROTEIN BL21M"/>
    <property type="match status" value="1"/>
</dbReference>
<evidence type="ECO:0000256" key="1">
    <source>
        <dbReference type="ARBA" id="ARBA00008563"/>
    </source>
</evidence>
<comment type="similarity">
    <text evidence="1">Belongs to the bacterial ribosomal protein bL21 family.</text>
</comment>
<comment type="caution">
    <text evidence="3">The sequence shown here is derived from an EMBL/GenBank/DDBJ whole genome shotgun (WGS) entry which is preliminary data.</text>
</comment>
<dbReference type="SUPFAM" id="SSF141091">
    <property type="entry name" value="L21p-like"/>
    <property type="match status" value="1"/>
</dbReference>
<dbReference type="Pfam" id="PF00829">
    <property type="entry name" value="Ribosomal_L21p"/>
    <property type="match status" value="1"/>
</dbReference>
<protein>
    <recommendedName>
        <fullName evidence="2">Large ribosomal subunit protein bL21m</fullName>
    </recommendedName>
</protein>
<organism evidence="3 4">
    <name type="scientific">Petrolisthes manimaculis</name>
    <dbReference type="NCBI Taxonomy" id="1843537"/>
    <lineage>
        <taxon>Eukaryota</taxon>
        <taxon>Metazoa</taxon>
        <taxon>Ecdysozoa</taxon>
        <taxon>Arthropoda</taxon>
        <taxon>Crustacea</taxon>
        <taxon>Multicrustacea</taxon>
        <taxon>Malacostraca</taxon>
        <taxon>Eumalacostraca</taxon>
        <taxon>Eucarida</taxon>
        <taxon>Decapoda</taxon>
        <taxon>Pleocyemata</taxon>
        <taxon>Anomura</taxon>
        <taxon>Galatheoidea</taxon>
        <taxon>Porcellanidae</taxon>
        <taxon>Petrolisthes</taxon>
    </lineage>
</organism>
<keyword evidence="4" id="KW-1185">Reference proteome</keyword>
<proteinExistence type="inferred from homology"/>
<dbReference type="Proteomes" id="UP001292094">
    <property type="component" value="Unassembled WGS sequence"/>
</dbReference>
<dbReference type="InterPro" id="IPR036164">
    <property type="entry name" value="bL21-like_sf"/>
</dbReference>
<accession>A0AAE1NFX0</accession>
<dbReference type="InterPro" id="IPR028909">
    <property type="entry name" value="bL21-like"/>
</dbReference>
<evidence type="ECO:0000313" key="4">
    <source>
        <dbReference type="Proteomes" id="UP001292094"/>
    </source>
</evidence>
<gene>
    <name evidence="3" type="ORF">Pmani_038956</name>
</gene>
<reference evidence="3" key="1">
    <citation type="submission" date="2023-11" db="EMBL/GenBank/DDBJ databases">
        <title>Genome assemblies of two species of porcelain crab, Petrolisthes cinctipes and Petrolisthes manimaculis (Anomura: Porcellanidae).</title>
        <authorList>
            <person name="Angst P."/>
        </authorList>
    </citation>
    <scope>NUCLEOTIDE SEQUENCE</scope>
    <source>
        <strain evidence="3">PB745_02</strain>
        <tissue evidence="3">Gill</tissue>
    </source>
</reference>
<dbReference type="EMBL" id="JAWZYT010006544">
    <property type="protein sequence ID" value="KAK4287986.1"/>
    <property type="molecule type" value="Genomic_DNA"/>
</dbReference>
<dbReference type="AlphaFoldDB" id="A0AAE1NFX0"/>
<dbReference type="PANTHER" id="PTHR21349">
    <property type="entry name" value="50S RIBOSOMAL PROTEIN L21"/>
    <property type="match status" value="1"/>
</dbReference>
<dbReference type="GO" id="GO:0005762">
    <property type="term" value="C:mitochondrial large ribosomal subunit"/>
    <property type="evidence" value="ECO:0007669"/>
    <property type="project" value="TreeGrafter"/>
</dbReference>
<name>A0AAE1NFX0_9EUCA</name>
<dbReference type="GO" id="GO:0003735">
    <property type="term" value="F:structural constituent of ribosome"/>
    <property type="evidence" value="ECO:0007669"/>
    <property type="project" value="TreeGrafter"/>
</dbReference>
<evidence type="ECO:0000256" key="2">
    <source>
        <dbReference type="ARBA" id="ARBA00044129"/>
    </source>
</evidence>